<proteinExistence type="predicted"/>
<name>A0A0F3RQQ6_ORITS</name>
<reference evidence="1 2" key="1">
    <citation type="submission" date="2015-01" db="EMBL/GenBank/DDBJ databases">
        <title>Genome Sequencing of Rickettsiales.</title>
        <authorList>
            <person name="Daugherty S.C."/>
            <person name="Su Q."/>
            <person name="Abolude K."/>
            <person name="Beier-Sexton M."/>
            <person name="Carlyon J.A."/>
            <person name="Carter R."/>
            <person name="Day N.P."/>
            <person name="Dumler S.J."/>
            <person name="Dyachenko V."/>
            <person name="Godinez A."/>
            <person name="Kurtti T.J."/>
            <person name="Lichay M."/>
            <person name="Mullins K.E."/>
            <person name="Ott S."/>
            <person name="Pappas-Brown V."/>
            <person name="Paris D.H."/>
            <person name="Patel P."/>
            <person name="Richards A.L."/>
            <person name="Sadzewicz L."/>
            <person name="Sears K."/>
            <person name="Seidman D."/>
            <person name="Sengamalay N."/>
            <person name="Stenos J."/>
            <person name="Tallon L.J."/>
            <person name="Vincent G."/>
            <person name="Fraser C.M."/>
            <person name="Munderloh U."/>
            <person name="Dunning-Hotopp J.C."/>
        </authorList>
    </citation>
    <scope>NUCLEOTIDE SEQUENCE [LARGE SCALE GENOMIC DNA]</scope>
    <source>
        <strain evidence="1 2">UT144</strain>
    </source>
</reference>
<dbReference type="Proteomes" id="UP000033580">
    <property type="component" value="Unassembled WGS sequence"/>
</dbReference>
<keyword evidence="1" id="KW-0418">Kinase</keyword>
<gene>
    <name evidence="1" type="ORF">OTUT144_0491</name>
</gene>
<dbReference type="GO" id="GO:0016301">
    <property type="term" value="F:kinase activity"/>
    <property type="evidence" value="ECO:0007669"/>
    <property type="project" value="UniProtKB-KW"/>
</dbReference>
<evidence type="ECO:0000313" key="1">
    <source>
        <dbReference type="EMBL" id="KJW07469.1"/>
    </source>
</evidence>
<protein>
    <submittedName>
        <fullName evidence="1">Putative signal transduction histidine kinase</fullName>
    </submittedName>
</protein>
<organism evidence="1 2">
    <name type="scientific">Orientia tsutsugamushi str. UT144</name>
    <dbReference type="NCBI Taxonomy" id="1441384"/>
    <lineage>
        <taxon>Bacteria</taxon>
        <taxon>Pseudomonadati</taxon>
        <taxon>Pseudomonadota</taxon>
        <taxon>Alphaproteobacteria</taxon>
        <taxon>Rickettsiales</taxon>
        <taxon>Rickettsiaceae</taxon>
        <taxon>Rickettsieae</taxon>
        <taxon>Orientia</taxon>
    </lineage>
</organism>
<dbReference type="AlphaFoldDB" id="A0A0F3RQQ6"/>
<dbReference type="PATRIC" id="fig|1441384.3.peg.1326"/>
<keyword evidence="1" id="KW-0808">Transferase</keyword>
<accession>A0A0F3RQQ6</accession>
<dbReference type="EMBL" id="LAOR01000023">
    <property type="protein sequence ID" value="KJW07469.1"/>
    <property type="molecule type" value="Genomic_DNA"/>
</dbReference>
<comment type="caution">
    <text evidence="1">The sequence shown here is derived from an EMBL/GenBank/DDBJ whole genome shotgun (WGS) entry which is preliminary data.</text>
</comment>
<sequence length="66" mass="7628">MENNNDGLNDIIFLFRKTIESTNVELAKFSLRKMLNGTIAAIRVIDEDKKIELREKIGNDIYDIIT</sequence>
<evidence type="ECO:0000313" key="2">
    <source>
        <dbReference type="Proteomes" id="UP000033580"/>
    </source>
</evidence>